<dbReference type="EMBL" id="RCTY01000055">
    <property type="protein sequence ID" value="ROU04850.1"/>
    <property type="molecule type" value="Genomic_DNA"/>
</dbReference>
<dbReference type="Pfam" id="PF03446">
    <property type="entry name" value="NAD_binding_2"/>
    <property type="match status" value="1"/>
</dbReference>
<dbReference type="GO" id="GO:0016054">
    <property type="term" value="P:organic acid catabolic process"/>
    <property type="evidence" value="ECO:0007669"/>
    <property type="project" value="UniProtKB-ARBA"/>
</dbReference>
<dbReference type="NCBIfam" id="NF007161">
    <property type="entry name" value="PRK09599.1"/>
    <property type="match status" value="1"/>
</dbReference>
<dbReference type="AlphaFoldDB" id="A0A3N2RBK3"/>
<dbReference type="GO" id="GO:0050661">
    <property type="term" value="F:NADP binding"/>
    <property type="evidence" value="ECO:0007669"/>
    <property type="project" value="InterPro"/>
</dbReference>
<dbReference type="InterPro" id="IPR006183">
    <property type="entry name" value="Pgluconate_DH"/>
</dbReference>
<feature type="domain" description="6-phosphogluconate dehydrogenase C-terminal" evidence="5">
    <location>
        <begin position="168"/>
        <end position="296"/>
    </location>
</feature>
<dbReference type="Pfam" id="PF00393">
    <property type="entry name" value="6PGD"/>
    <property type="match status" value="1"/>
</dbReference>
<comment type="similarity">
    <text evidence="2">Belongs to the 6-phosphogluconate dehydrogenase family.</text>
</comment>
<comment type="caution">
    <text evidence="6">The sequence shown here is derived from an EMBL/GenBank/DDBJ whole genome shotgun (WGS) entry which is preliminary data.</text>
</comment>
<comment type="pathway">
    <text evidence="1">Carbohydrate degradation; pentose phosphate pathway.</text>
</comment>
<evidence type="ECO:0000313" key="7">
    <source>
        <dbReference type="Proteomes" id="UP000275910"/>
    </source>
</evidence>
<keyword evidence="3" id="KW-0560">Oxidoreductase</keyword>
<evidence type="ECO:0000256" key="2">
    <source>
        <dbReference type="ARBA" id="ARBA00008419"/>
    </source>
</evidence>
<evidence type="ECO:0000259" key="5">
    <source>
        <dbReference type="SMART" id="SM01350"/>
    </source>
</evidence>
<keyword evidence="4" id="KW-0311">Gluconate utilization</keyword>
<dbReference type="InterPro" id="IPR006115">
    <property type="entry name" value="6PGDH_NADP-bd"/>
</dbReference>
<dbReference type="GO" id="GO:0019521">
    <property type="term" value="P:D-gluconate metabolic process"/>
    <property type="evidence" value="ECO:0007669"/>
    <property type="project" value="UniProtKB-KW"/>
</dbReference>
<dbReference type="InterPro" id="IPR008927">
    <property type="entry name" value="6-PGluconate_DH-like_C_sf"/>
</dbReference>
<dbReference type="InterPro" id="IPR036291">
    <property type="entry name" value="NAD(P)-bd_dom_sf"/>
</dbReference>
<dbReference type="GO" id="GO:0006098">
    <property type="term" value="P:pentose-phosphate shunt"/>
    <property type="evidence" value="ECO:0007669"/>
    <property type="project" value="UniProtKB-UniPathway"/>
</dbReference>
<dbReference type="SUPFAM" id="SSF51735">
    <property type="entry name" value="NAD(P)-binding Rossmann-fold domains"/>
    <property type="match status" value="1"/>
</dbReference>
<dbReference type="InterPro" id="IPR006114">
    <property type="entry name" value="6PGDH_C"/>
</dbReference>
<name>A0A3N2RBK3_LYSEN</name>
<dbReference type="SMART" id="SM01350">
    <property type="entry name" value="6PGD"/>
    <property type="match status" value="1"/>
</dbReference>
<dbReference type="Proteomes" id="UP000275910">
    <property type="component" value="Unassembled WGS sequence"/>
</dbReference>
<sequence>MELGMVGLGRMGANMAERLVRGGHTVVGFDPGAAAREQAAARGIGAAASLAELVAALPAPRTLWLMVPAGAVDATLAELRPLLAAGDTVVDGGNSNYKDTVRRAGELLAHDLHYVDSGTSGGVWGLQEGYSLMIGGEEAAVGRLRPIFETLAPAAERGWGRVGPSGAGHFTKMIHNGIEYGMMQAYAEGFAILGRKVEFGLDLHQIAQIWRHGSVVRSWLLDLSADALGKNPALEGIAPYVEDSGEGRWTVAEAIDLDVSAPVITASLMERLRSREKDSFADKLLAAMRNEFGGHAIRKE</sequence>
<dbReference type="GO" id="GO:0004616">
    <property type="term" value="F:phosphogluconate dehydrogenase (decarboxylating) activity"/>
    <property type="evidence" value="ECO:0007669"/>
    <property type="project" value="InterPro"/>
</dbReference>
<dbReference type="PROSITE" id="PS00895">
    <property type="entry name" value="3_HYDROXYISOBUT_DH"/>
    <property type="match status" value="1"/>
</dbReference>
<evidence type="ECO:0000256" key="3">
    <source>
        <dbReference type="ARBA" id="ARBA00023002"/>
    </source>
</evidence>
<evidence type="ECO:0000256" key="4">
    <source>
        <dbReference type="ARBA" id="ARBA00023064"/>
    </source>
</evidence>
<evidence type="ECO:0000313" key="6">
    <source>
        <dbReference type="EMBL" id="ROU04850.1"/>
    </source>
</evidence>
<accession>A0A3N2RBK3</accession>
<dbReference type="Gene3D" id="1.10.1040.10">
    <property type="entry name" value="N-(1-d-carboxylethyl)-l-norvaline Dehydrogenase, domain 2"/>
    <property type="match status" value="1"/>
</dbReference>
<proteinExistence type="inferred from homology"/>
<evidence type="ECO:0000256" key="1">
    <source>
        <dbReference type="ARBA" id="ARBA00004959"/>
    </source>
</evidence>
<dbReference type="InterPro" id="IPR002204">
    <property type="entry name" value="3-OH-isobutyrate_DH-rel_CS"/>
</dbReference>
<gene>
    <name evidence="6" type="primary">gnd</name>
    <name evidence="6" type="ORF">D9T17_22300</name>
</gene>
<dbReference type="InterPro" id="IPR004849">
    <property type="entry name" value="6DGDH_YqeC"/>
</dbReference>
<dbReference type="UniPathway" id="UPA00115"/>
<dbReference type="RefSeq" id="WP_123649497.1">
    <property type="nucleotide sequence ID" value="NZ_RCTY01000055.1"/>
</dbReference>
<dbReference type="NCBIfam" id="TIGR00872">
    <property type="entry name" value="gnd_rel"/>
    <property type="match status" value="1"/>
</dbReference>
<dbReference type="PANTHER" id="PTHR11811">
    <property type="entry name" value="6-PHOSPHOGLUCONATE DEHYDROGENASE"/>
    <property type="match status" value="1"/>
</dbReference>
<dbReference type="InterPro" id="IPR013328">
    <property type="entry name" value="6PGD_dom2"/>
</dbReference>
<reference evidence="6 7" key="1">
    <citation type="submission" date="2018-10" db="EMBL/GenBank/DDBJ databases">
        <title>The genome of Lysobacter enzymogenes OH11.</title>
        <authorList>
            <person name="Liu F."/>
            <person name="Zhao Y."/>
            <person name="Qian G."/>
            <person name="Chen Y."/>
            <person name="Xu H."/>
        </authorList>
    </citation>
    <scope>NUCLEOTIDE SEQUENCE [LARGE SCALE GENOMIC DNA]</scope>
    <source>
        <strain evidence="6 7">OH11</strain>
    </source>
</reference>
<dbReference type="SUPFAM" id="SSF48179">
    <property type="entry name" value="6-phosphogluconate dehydrogenase C-terminal domain-like"/>
    <property type="match status" value="1"/>
</dbReference>
<dbReference type="Gene3D" id="3.40.50.720">
    <property type="entry name" value="NAD(P)-binding Rossmann-like Domain"/>
    <property type="match status" value="1"/>
</dbReference>
<dbReference type="PRINTS" id="PR00076">
    <property type="entry name" value="6PGDHDRGNASE"/>
</dbReference>
<protein>
    <submittedName>
        <fullName evidence="6">Decarboxylating 6-phosphogluconate dehydrogenase</fullName>
    </submittedName>
</protein>
<organism evidence="6 7">
    <name type="scientific">Lysobacter enzymogenes</name>
    <dbReference type="NCBI Taxonomy" id="69"/>
    <lineage>
        <taxon>Bacteria</taxon>
        <taxon>Pseudomonadati</taxon>
        <taxon>Pseudomonadota</taxon>
        <taxon>Gammaproteobacteria</taxon>
        <taxon>Lysobacterales</taxon>
        <taxon>Lysobacteraceae</taxon>
        <taxon>Lysobacter</taxon>
    </lineage>
</organism>